<feature type="transmembrane region" description="Helical" evidence="1">
    <location>
        <begin position="97"/>
        <end position="119"/>
    </location>
</feature>
<dbReference type="EMBL" id="FNAN01000029">
    <property type="protein sequence ID" value="SDH12512.1"/>
    <property type="molecule type" value="Genomic_DNA"/>
</dbReference>
<feature type="transmembrane region" description="Helical" evidence="1">
    <location>
        <begin position="45"/>
        <end position="65"/>
    </location>
</feature>
<proteinExistence type="predicted"/>
<keyword evidence="1" id="KW-1133">Transmembrane helix</keyword>
<evidence type="ECO:0000313" key="3">
    <source>
        <dbReference type="Proteomes" id="UP000198748"/>
    </source>
</evidence>
<protein>
    <submittedName>
        <fullName evidence="2">MerC mercury resistance protein</fullName>
    </submittedName>
</protein>
<dbReference type="InterPro" id="IPR004891">
    <property type="entry name" value="Mercury-R_MerC"/>
</dbReference>
<dbReference type="AlphaFoldDB" id="A0A1G7ZV27"/>
<dbReference type="Pfam" id="PF03203">
    <property type="entry name" value="MerC"/>
    <property type="match status" value="1"/>
</dbReference>
<feature type="transmembrane region" description="Helical" evidence="1">
    <location>
        <begin position="72"/>
        <end position="91"/>
    </location>
</feature>
<evidence type="ECO:0000313" key="2">
    <source>
        <dbReference type="EMBL" id="SDH12512.1"/>
    </source>
</evidence>
<keyword evidence="1" id="KW-0472">Membrane</keyword>
<dbReference type="Proteomes" id="UP000198748">
    <property type="component" value="Unassembled WGS sequence"/>
</dbReference>
<dbReference type="STRING" id="659014.SAMN04487996_12922"/>
<organism evidence="2 3">
    <name type="scientific">Dyadobacter soli</name>
    <dbReference type="NCBI Taxonomy" id="659014"/>
    <lineage>
        <taxon>Bacteria</taxon>
        <taxon>Pseudomonadati</taxon>
        <taxon>Bacteroidota</taxon>
        <taxon>Cytophagia</taxon>
        <taxon>Cytophagales</taxon>
        <taxon>Spirosomataceae</taxon>
        <taxon>Dyadobacter</taxon>
    </lineage>
</organism>
<name>A0A1G7ZV27_9BACT</name>
<keyword evidence="1" id="KW-0812">Transmembrane</keyword>
<dbReference type="RefSeq" id="WP_090157395.1">
    <property type="nucleotide sequence ID" value="NZ_FNAN01000029.1"/>
</dbReference>
<reference evidence="3" key="1">
    <citation type="submission" date="2016-10" db="EMBL/GenBank/DDBJ databases">
        <authorList>
            <person name="Varghese N."/>
            <person name="Submissions S."/>
        </authorList>
    </citation>
    <scope>NUCLEOTIDE SEQUENCE [LARGE SCALE GENOMIC DNA]</scope>
    <source>
        <strain evidence="3">DSM 25329</strain>
    </source>
</reference>
<dbReference type="GO" id="GO:0016020">
    <property type="term" value="C:membrane"/>
    <property type="evidence" value="ECO:0007669"/>
    <property type="project" value="InterPro"/>
</dbReference>
<dbReference type="GO" id="GO:0015097">
    <property type="term" value="F:mercury ion transmembrane transporter activity"/>
    <property type="evidence" value="ECO:0007669"/>
    <property type="project" value="InterPro"/>
</dbReference>
<accession>A0A1G7ZV27</accession>
<keyword evidence="3" id="KW-1185">Reference proteome</keyword>
<evidence type="ECO:0000256" key="1">
    <source>
        <dbReference type="SAM" id="Phobius"/>
    </source>
</evidence>
<gene>
    <name evidence="2" type="ORF">SAMN04487996_12922</name>
</gene>
<feature type="transmembrane region" description="Helical" evidence="1">
    <location>
        <begin position="12"/>
        <end position="33"/>
    </location>
</feature>
<sequence length="131" mass="14401">MKAVHSHGRADYIGILGSVLCIIHCILVPALALGSSVATHNHAHVGLISLDYLFILINGIAVYYATRDHRSLGVRVLLWGALAVFAVSLIFEGRHQVFAWLGYVGSCLLIVGHLINLYICQIAPRLKFRTR</sequence>
<dbReference type="OrthoDB" id="1274419at2"/>